<feature type="transmembrane region" description="Helical" evidence="7">
    <location>
        <begin position="871"/>
        <end position="890"/>
    </location>
</feature>
<dbReference type="Pfam" id="PF00664">
    <property type="entry name" value="ABC_membrane"/>
    <property type="match status" value="3"/>
</dbReference>
<comment type="subcellular location">
    <subcellularLocation>
        <location evidence="1">Membrane</location>
        <topology evidence="1">Multi-pass membrane protein</topology>
    </subcellularLocation>
</comment>
<dbReference type="PANTHER" id="PTHR43394">
    <property type="entry name" value="ATP-DEPENDENT PERMEASE MDL1, MITOCHONDRIAL"/>
    <property type="match status" value="1"/>
</dbReference>
<evidence type="ECO:0000259" key="8">
    <source>
        <dbReference type="PROSITE" id="PS50893"/>
    </source>
</evidence>
<feature type="transmembrane region" description="Helical" evidence="7">
    <location>
        <begin position="722"/>
        <end position="745"/>
    </location>
</feature>
<dbReference type="eggNOG" id="KOG0055">
    <property type="taxonomic scope" value="Eukaryota"/>
</dbReference>
<feature type="transmembrane region" description="Helical" evidence="7">
    <location>
        <begin position="608"/>
        <end position="637"/>
    </location>
</feature>
<dbReference type="InterPro" id="IPR003439">
    <property type="entry name" value="ABC_transporter-like_ATP-bd"/>
</dbReference>
<dbReference type="Gene3D" id="1.20.1560.10">
    <property type="entry name" value="ABC transporter type 1, transmembrane domain"/>
    <property type="match status" value="3"/>
</dbReference>
<dbReference type="EMBL" id="CACQ02004556">
    <property type="protein sequence ID" value="CCF41210.1"/>
    <property type="molecule type" value="Genomic_DNA"/>
</dbReference>
<feature type="transmembrane region" description="Helical" evidence="7">
    <location>
        <begin position="842"/>
        <end position="859"/>
    </location>
</feature>
<organism evidence="10 11">
    <name type="scientific">Colletotrichum higginsianum (strain IMI 349063)</name>
    <name type="common">Crucifer anthracnose fungus</name>
    <dbReference type="NCBI Taxonomy" id="759273"/>
    <lineage>
        <taxon>Eukaryota</taxon>
        <taxon>Fungi</taxon>
        <taxon>Dikarya</taxon>
        <taxon>Ascomycota</taxon>
        <taxon>Pezizomycotina</taxon>
        <taxon>Sordariomycetes</taxon>
        <taxon>Hypocreomycetidae</taxon>
        <taxon>Glomerellales</taxon>
        <taxon>Glomerellaceae</taxon>
        <taxon>Colletotrichum</taxon>
        <taxon>Colletotrichum destructivum species complex</taxon>
    </lineage>
</organism>
<dbReference type="CDD" id="cd18578">
    <property type="entry name" value="ABC_6TM_Pgp_ABCB1_D2_like"/>
    <property type="match status" value="1"/>
</dbReference>
<evidence type="ECO:0000313" key="10">
    <source>
        <dbReference type="EMBL" id="CCF41210.1"/>
    </source>
</evidence>
<evidence type="ECO:0000256" key="1">
    <source>
        <dbReference type="ARBA" id="ARBA00004141"/>
    </source>
</evidence>
<dbReference type="GO" id="GO:0016887">
    <property type="term" value="F:ATP hydrolysis activity"/>
    <property type="evidence" value="ECO:0007669"/>
    <property type="project" value="InterPro"/>
</dbReference>
<dbReference type="GO" id="GO:0005524">
    <property type="term" value="F:ATP binding"/>
    <property type="evidence" value="ECO:0007669"/>
    <property type="project" value="UniProtKB-KW"/>
</dbReference>
<evidence type="ECO:0000256" key="7">
    <source>
        <dbReference type="SAM" id="Phobius"/>
    </source>
</evidence>
<dbReference type="SUPFAM" id="SSF90123">
    <property type="entry name" value="ABC transporter transmembrane region"/>
    <property type="match status" value="3"/>
</dbReference>
<dbReference type="GO" id="GO:0015421">
    <property type="term" value="F:ABC-type oligopeptide transporter activity"/>
    <property type="evidence" value="ECO:0007669"/>
    <property type="project" value="TreeGrafter"/>
</dbReference>
<dbReference type="PROSITE" id="PS50893">
    <property type="entry name" value="ABC_TRANSPORTER_2"/>
    <property type="match status" value="1"/>
</dbReference>
<dbReference type="InterPro" id="IPR027417">
    <property type="entry name" value="P-loop_NTPase"/>
</dbReference>
<protein>
    <submittedName>
        <fullName evidence="10">Multidrug resistance protein</fullName>
    </submittedName>
</protein>
<dbReference type="Proteomes" id="UP000007174">
    <property type="component" value="Unassembled WGS sequence"/>
</dbReference>
<evidence type="ECO:0000256" key="5">
    <source>
        <dbReference type="ARBA" id="ARBA00022989"/>
    </source>
</evidence>
<keyword evidence="3" id="KW-0547">Nucleotide-binding</keyword>
<evidence type="ECO:0000256" key="3">
    <source>
        <dbReference type="ARBA" id="ARBA00022741"/>
    </source>
</evidence>
<dbReference type="GO" id="GO:0090374">
    <property type="term" value="P:oligopeptide export from mitochondrion"/>
    <property type="evidence" value="ECO:0007669"/>
    <property type="project" value="TreeGrafter"/>
</dbReference>
<gene>
    <name evidence="10" type="ORF">CH063_02538</name>
</gene>
<dbReference type="HOGENOM" id="CLU_000604_17_2_1"/>
<feature type="transmembrane region" description="Helical" evidence="7">
    <location>
        <begin position="259"/>
        <end position="279"/>
    </location>
</feature>
<dbReference type="InterPro" id="IPR011527">
    <property type="entry name" value="ABC1_TM_dom"/>
</dbReference>
<evidence type="ECO:0000256" key="2">
    <source>
        <dbReference type="ARBA" id="ARBA00022692"/>
    </source>
</evidence>
<evidence type="ECO:0000259" key="9">
    <source>
        <dbReference type="PROSITE" id="PS50929"/>
    </source>
</evidence>
<dbReference type="SMART" id="SM00382">
    <property type="entry name" value="AAA"/>
    <property type="match status" value="1"/>
</dbReference>
<feature type="domain" description="ABC transporter" evidence="8">
    <location>
        <begin position="929"/>
        <end position="1155"/>
    </location>
</feature>
<sequence length="1225" mass="136021">MRKSHYSVSHRKPSWKRLFAFSKLHHLPTLVAGIFATCMCADLRTAFAVVIGQMFQIISNYGSEVSGSSDTITQASQLSITICCLGAGILVGNAVVLSSWVVFGELQAKSARTSVFSRLLAHEMSWYDMRTDGIPGLLARTEANVPGLWVPCGRHCYLDCITRPGLECHLEVDTRTRCSVPFAAVALSLTSRGLHPAIMQQKAHLADASKLVHACVTGIDLVKVFNGFSQEMRTYSKFTDGSMELHLLQARCNSIQMSVTGFWVSAMFAGGFWFGLWLVTKGENASAILISFYATLTALEAIYNVLPQCSSFHFPAGETRFVLGSSGSGKSNNGRCESGLRHVASTVHPHITPLRDRDQDWSSWTQIERWAVRAWRRGKTTIIITHDVSQFGNNDYVYVMDRGRVIREGTRDGISKGLDGRFASLITCSDEAGGQQRANENVCGNAPSSCSFNSIVDQTTNAMLHQSRSGEGRRISLGVSLGAALLSTDIWAQSKDRQNTGFRTEEPAFQHISQGGLQSNQVPEPPVSSGRTSLEAIQAAGRFVQSTRQNKPTRRRWQVGGHVEERVNTCKREEKRTMNEPPYLVTKSTWAVIQTVWPNLASENRIRLVMGLVFCYVAGRCAPASSFCFAQLLTVFWATGDRFTAGQEWAVFLILVAVLSGVSLFLGRYFMEHVGQVWANTLRLEGMKRTLQQQRPWFHEPDNSARHIVETLDRHAEEMRNLVLRFVPIFLMIIVIVTISTVWALLISWKLTLVALSRFPVVVAALPALSVVDTKWEAVCNRGAAETASITQEALINIRVTRAFTLEKYFCTQHAQSAKSTYGLGLQSGLLLRPLFGFSQSIDFFVVALICWYGMYLVAHELEMSAINLQQVANLLLFCVGQTAALIGMIPRVSASQAAATRVLFLATFTDQNVLPTGGSRRPTSLFPVKMRNVTFAYPSQLTHQVLRNVNLCIGNGKCVAMVGPSGCGKSTIISLLLRLYGQIWLGPTGGTKSGQLTFGGIASDQINKEQFCSHISYVPQAPFLFPATIAENIAYGLPETSPWRQSTKLDKGCPKGGNPRVHHIPFARLRYARRRRWPESLRRRVTTNLIRRTIIDMLASAEDREMSVVVATHCREMMRIAQRIVVLEAGRVVGEGTFHELQSHNMAFSALVNQEFIHHMRRGSDDIRPMYDLLPDVMLHRSDMMLSAIQAREVPHSARAIDLSFRRVPSAQRGQWGRAMQPTG</sequence>
<dbReference type="STRING" id="759273.H1VLV7"/>
<dbReference type="Gene3D" id="3.40.50.300">
    <property type="entry name" value="P-loop containing nucleotide triphosphate hydrolases"/>
    <property type="match status" value="3"/>
</dbReference>
<keyword evidence="6 7" id="KW-0472">Membrane</keyword>
<keyword evidence="2 7" id="KW-0812">Transmembrane</keyword>
<dbReference type="InterPro" id="IPR036640">
    <property type="entry name" value="ABC1_TM_sf"/>
</dbReference>
<feature type="domain" description="ABC transmembrane type-1" evidence="9">
    <location>
        <begin position="609"/>
        <end position="895"/>
    </location>
</feature>
<accession>H1VLV7</accession>
<keyword evidence="5 7" id="KW-1133">Transmembrane helix</keyword>
<evidence type="ECO:0000313" key="11">
    <source>
        <dbReference type="Proteomes" id="UP000007174"/>
    </source>
</evidence>
<evidence type="ECO:0000256" key="4">
    <source>
        <dbReference type="ARBA" id="ARBA00022840"/>
    </source>
</evidence>
<dbReference type="Pfam" id="PF00005">
    <property type="entry name" value="ABC_tran"/>
    <property type="match status" value="1"/>
</dbReference>
<proteinExistence type="predicted"/>
<feature type="transmembrane region" description="Helical" evidence="7">
    <location>
        <begin position="649"/>
        <end position="670"/>
    </location>
</feature>
<dbReference type="SUPFAM" id="SSF52540">
    <property type="entry name" value="P-loop containing nucleoside triphosphate hydrolases"/>
    <property type="match status" value="2"/>
</dbReference>
<name>H1VLV7_COLHI</name>
<dbReference type="GO" id="GO:0005743">
    <property type="term" value="C:mitochondrial inner membrane"/>
    <property type="evidence" value="ECO:0007669"/>
    <property type="project" value="TreeGrafter"/>
</dbReference>
<dbReference type="InterPro" id="IPR039421">
    <property type="entry name" value="Type_1_exporter"/>
</dbReference>
<dbReference type="InterPro" id="IPR003593">
    <property type="entry name" value="AAA+_ATPase"/>
</dbReference>
<dbReference type="VEuPathDB" id="FungiDB:CH63R_14176"/>
<evidence type="ECO:0000256" key="6">
    <source>
        <dbReference type="ARBA" id="ARBA00023136"/>
    </source>
</evidence>
<reference evidence="11" key="1">
    <citation type="journal article" date="2012" name="Nat. Genet.">
        <title>Lifestyle transitions in plant pathogenic Colletotrichum fungi deciphered by genome and transcriptome analyses.</title>
        <authorList>
            <person name="O'Connell R.J."/>
            <person name="Thon M.R."/>
            <person name="Hacquard S."/>
            <person name="Amyotte S.G."/>
            <person name="Kleemann J."/>
            <person name="Torres M.F."/>
            <person name="Damm U."/>
            <person name="Buiate E.A."/>
            <person name="Epstein L."/>
            <person name="Alkan N."/>
            <person name="Altmueller J."/>
            <person name="Alvarado-Balderrama L."/>
            <person name="Bauser C.A."/>
            <person name="Becker C."/>
            <person name="Birren B.W."/>
            <person name="Chen Z."/>
            <person name="Choi J."/>
            <person name="Crouch J.A."/>
            <person name="Duvick J.P."/>
            <person name="Farman M.A."/>
            <person name="Gan P."/>
            <person name="Heiman D."/>
            <person name="Henrissat B."/>
            <person name="Howard R.J."/>
            <person name="Kabbage M."/>
            <person name="Koch C."/>
            <person name="Kracher B."/>
            <person name="Kubo Y."/>
            <person name="Law A.D."/>
            <person name="Lebrun M.-H."/>
            <person name="Lee Y.-H."/>
            <person name="Miyara I."/>
            <person name="Moore N."/>
            <person name="Neumann U."/>
            <person name="Nordstroem K."/>
            <person name="Panaccione D.G."/>
            <person name="Panstruga R."/>
            <person name="Place M."/>
            <person name="Proctor R.H."/>
            <person name="Prusky D."/>
            <person name="Rech G."/>
            <person name="Reinhardt R."/>
            <person name="Rollins J.A."/>
            <person name="Rounsley S."/>
            <person name="Schardl C.L."/>
            <person name="Schwartz D.C."/>
            <person name="Shenoy N."/>
            <person name="Shirasu K."/>
            <person name="Sikhakolli U.R."/>
            <person name="Stueber K."/>
            <person name="Sukno S.A."/>
            <person name="Sweigard J.A."/>
            <person name="Takano Y."/>
            <person name="Takahara H."/>
            <person name="Trail F."/>
            <person name="van der Does H.C."/>
            <person name="Voll L.M."/>
            <person name="Will I."/>
            <person name="Young S."/>
            <person name="Zeng Q."/>
            <person name="Zhang J."/>
            <person name="Zhou S."/>
            <person name="Dickman M.B."/>
            <person name="Schulze-Lefert P."/>
            <person name="Ver Loren van Themaat E."/>
            <person name="Ma L.-J."/>
            <person name="Vaillancourt L.J."/>
        </authorList>
    </citation>
    <scope>NUCLEOTIDE SEQUENCE [LARGE SCALE GENOMIC DNA]</scope>
    <source>
        <strain evidence="11">IMI 349063</strain>
    </source>
</reference>
<feature type="transmembrane region" description="Helical" evidence="7">
    <location>
        <begin position="285"/>
        <end position="306"/>
    </location>
</feature>
<dbReference type="PANTHER" id="PTHR43394:SF1">
    <property type="entry name" value="ATP-BINDING CASSETTE SUB-FAMILY B MEMBER 10, MITOCHONDRIAL"/>
    <property type="match status" value="1"/>
</dbReference>
<dbReference type="AlphaFoldDB" id="H1VLV7"/>
<feature type="domain" description="ABC transmembrane type-1" evidence="9">
    <location>
        <begin position="178"/>
        <end position="299"/>
    </location>
</feature>
<dbReference type="PROSITE" id="PS50929">
    <property type="entry name" value="ABC_TM1F"/>
    <property type="match status" value="2"/>
</dbReference>
<keyword evidence="4" id="KW-0067">ATP-binding</keyword>